<organism evidence="2 3">
    <name type="scientific">Babesia duncani</name>
    <dbReference type="NCBI Taxonomy" id="323732"/>
    <lineage>
        <taxon>Eukaryota</taxon>
        <taxon>Sar</taxon>
        <taxon>Alveolata</taxon>
        <taxon>Apicomplexa</taxon>
        <taxon>Aconoidasida</taxon>
        <taxon>Piroplasmida</taxon>
        <taxon>Babesiidae</taxon>
        <taxon>Babesia</taxon>
    </lineage>
</organism>
<dbReference type="KEGG" id="bdw:94335463"/>
<dbReference type="AlphaFoldDB" id="A0AAD9PP48"/>
<proteinExistence type="predicted"/>
<reference evidence="2" key="1">
    <citation type="journal article" date="2023" name="Nat. Microbiol.">
        <title>Babesia duncani multi-omics identifies virulence factors and drug targets.</title>
        <authorList>
            <person name="Singh P."/>
            <person name="Lonardi S."/>
            <person name="Liang Q."/>
            <person name="Vydyam P."/>
            <person name="Khabirova E."/>
            <person name="Fang T."/>
            <person name="Gihaz S."/>
            <person name="Thekkiniath J."/>
            <person name="Munshi M."/>
            <person name="Abel S."/>
            <person name="Ciampossin L."/>
            <person name="Batugedara G."/>
            <person name="Gupta M."/>
            <person name="Lu X.M."/>
            <person name="Lenz T."/>
            <person name="Chakravarty S."/>
            <person name="Cornillot E."/>
            <person name="Hu Y."/>
            <person name="Ma W."/>
            <person name="Gonzalez L.M."/>
            <person name="Sanchez S."/>
            <person name="Estrada K."/>
            <person name="Sanchez-Flores A."/>
            <person name="Montero E."/>
            <person name="Harb O.S."/>
            <person name="Le Roch K.G."/>
            <person name="Mamoun C.B."/>
        </authorList>
    </citation>
    <scope>NUCLEOTIDE SEQUENCE</scope>
    <source>
        <strain evidence="2">WA1</strain>
    </source>
</reference>
<dbReference type="Gene3D" id="2.130.10.30">
    <property type="entry name" value="Regulator of chromosome condensation 1/beta-lactamase-inhibitor protein II"/>
    <property type="match status" value="1"/>
</dbReference>
<evidence type="ECO:0000313" key="3">
    <source>
        <dbReference type="Proteomes" id="UP001214638"/>
    </source>
</evidence>
<dbReference type="Pfam" id="PF13540">
    <property type="entry name" value="RCC1_2"/>
    <property type="match status" value="1"/>
</dbReference>
<protein>
    <submittedName>
        <fullName evidence="2">Bifunctional Regulator of chromosome condensation</fullName>
    </submittedName>
</protein>
<comment type="caution">
    <text evidence="2">The sequence shown here is derived from an EMBL/GenBank/DDBJ whole genome shotgun (WGS) entry which is preliminary data.</text>
</comment>
<dbReference type="GO" id="GO:0005085">
    <property type="term" value="F:guanyl-nucleotide exchange factor activity"/>
    <property type="evidence" value="ECO:0007669"/>
    <property type="project" value="TreeGrafter"/>
</dbReference>
<evidence type="ECO:0000313" key="2">
    <source>
        <dbReference type="EMBL" id="KAK2198156.1"/>
    </source>
</evidence>
<dbReference type="GO" id="GO:0005737">
    <property type="term" value="C:cytoplasm"/>
    <property type="evidence" value="ECO:0007669"/>
    <property type="project" value="TreeGrafter"/>
</dbReference>
<dbReference type="InterPro" id="IPR000408">
    <property type="entry name" value="Reg_chr_condens"/>
</dbReference>
<feature type="repeat" description="RCC1" evidence="1">
    <location>
        <begin position="138"/>
        <end position="209"/>
    </location>
</feature>
<dbReference type="InterPro" id="IPR051553">
    <property type="entry name" value="Ran_GTPase-activating"/>
</dbReference>
<dbReference type="PROSITE" id="PS50012">
    <property type="entry name" value="RCC1_3"/>
    <property type="match status" value="1"/>
</dbReference>
<sequence length="388" mass="43158">MFGSTAALPQGQFDHSLFKEPGRWHMITFGPSFGLALDVDGNVYLWGQHTDSKEYVAPFIACKVDDVVDCKCSRDSIYFLTSKGKVHVIENVNELLRNPFKCIVSKLEQLPECANIWWYKIIKMSVGDSHAAFVTNDGSLFCRGDNSFGQCGLRPSKVTTLATFYTLEEADANSKLDNVALNQIKFKDPNVKIINVTCGGRHTICVDDKNNIYAFGDDAAVQLFLGDTRGMSLLDANPYKRLGRKFVNHVKSEITYTTKERHLQFNPIKANDYAKVRDIQGILDNSDVHLAAGDDFTIIALNPKSKESLRQAQTTIFSSGGNKYGQCGTMDPRMFKAQAVKLPNNFGISQSIKCGHSHCMTLLQSHKLFGWGNNSSKQLISTSLFPVI</sequence>
<evidence type="ECO:0000256" key="1">
    <source>
        <dbReference type="PROSITE-ProRule" id="PRU00235"/>
    </source>
</evidence>
<dbReference type="RefSeq" id="XP_067804998.1">
    <property type="nucleotide sequence ID" value="XM_067946207.1"/>
</dbReference>
<dbReference type="PROSITE" id="PS00626">
    <property type="entry name" value="RCC1_2"/>
    <property type="match status" value="1"/>
</dbReference>
<accession>A0AAD9PP48</accession>
<dbReference type="InterPro" id="IPR009091">
    <property type="entry name" value="RCC1/BLIP-II"/>
</dbReference>
<dbReference type="PANTHER" id="PTHR45982">
    <property type="entry name" value="REGULATOR OF CHROMOSOME CONDENSATION"/>
    <property type="match status" value="1"/>
</dbReference>
<dbReference type="Proteomes" id="UP001214638">
    <property type="component" value="Unassembled WGS sequence"/>
</dbReference>
<name>A0AAD9PP48_9APIC</name>
<dbReference type="PANTHER" id="PTHR45982:SF1">
    <property type="entry name" value="REGULATOR OF CHROMOSOME CONDENSATION"/>
    <property type="match status" value="1"/>
</dbReference>
<dbReference type="GeneID" id="94335463"/>
<gene>
    <name evidence="2" type="ORF">BdWA1_001165</name>
</gene>
<dbReference type="SUPFAM" id="SSF50985">
    <property type="entry name" value="RCC1/BLIP-II"/>
    <property type="match status" value="1"/>
</dbReference>
<keyword evidence="3" id="KW-1185">Reference proteome</keyword>
<dbReference type="EMBL" id="JALLKP010000001">
    <property type="protein sequence ID" value="KAK2198156.1"/>
    <property type="molecule type" value="Genomic_DNA"/>
</dbReference>